<dbReference type="KEGG" id="eiv:EIN_240130"/>
<keyword evidence="1" id="KW-0732">Signal</keyword>
<evidence type="ECO:0008006" key="4">
    <source>
        <dbReference type="Google" id="ProtNLM"/>
    </source>
</evidence>
<dbReference type="RefSeq" id="XP_004261261.1">
    <property type="nucleotide sequence ID" value="XM_004261213.1"/>
</dbReference>
<evidence type="ECO:0000313" key="3">
    <source>
        <dbReference type="Proteomes" id="UP000014680"/>
    </source>
</evidence>
<sequence length="265" mass="28160">MNIFVFNLFIFFVLSSYPFQRSNIEEFELTEDYSTTEINESDLDSFLQLFDSDNSDYFLSDNIFEEFFDGTANVFKKIIDTSSDVISDTGKAIGKVVDTVVEKADVVATVSSAVAGVSTVLAVIPTPLSPLFAGVSLGASKIAAIAKSVDTTAKTLKKATEVGGEMVVDNVVDTAKTLTKDGLQTIAKEALKQTFEPALQGIASGIGLEGDIVNKIASKTTDYIGDKASKLSGNALEVANDYVDQMGTKAKNLAKSNLNKGIGTG</sequence>
<dbReference type="EMBL" id="KB206213">
    <property type="protein sequence ID" value="ELP94490.1"/>
    <property type="molecule type" value="Genomic_DNA"/>
</dbReference>
<dbReference type="GeneID" id="14893475"/>
<accession>L7FP89</accession>
<feature type="chain" id="PRO_5012565167" description="EF-hand domain-containing protein" evidence="1">
    <location>
        <begin position="16"/>
        <end position="265"/>
    </location>
</feature>
<proteinExistence type="predicted"/>
<name>L7FP89_ENTIV</name>
<dbReference type="Proteomes" id="UP000014680">
    <property type="component" value="Unassembled WGS sequence"/>
</dbReference>
<dbReference type="AlphaFoldDB" id="L7FP89"/>
<gene>
    <name evidence="2" type="ORF">EIN_240130</name>
</gene>
<feature type="signal peptide" evidence="1">
    <location>
        <begin position="1"/>
        <end position="15"/>
    </location>
</feature>
<evidence type="ECO:0000313" key="2">
    <source>
        <dbReference type="EMBL" id="ELP94490.1"/>
    </source>
</evidence>
<keyword evidence="3" id="KW-1185">Reference proteome</keyword>
<reference evidence="2 3" key="1">
    <citation type="submission" date="2012-10" db="EMBL/GenBank/DDBJ databases">
        <authorList>
            <person name="Zafar N."/>
            <person name="Inman J."/>
            <person name="Hall N."/>
            <person name="Lorenzi H."/>
            <person name="Caler E."/>
        </authorList>
    </citation>
    <scope>NUCLEOTIDE SEQUENCE [LARGE SCALE GENOMIC DNA]</scope>
    <source>
        <strain evidence="2 3">IP1</strain>
    </source>
</reference>
<dbReference type="VEuPathDB" id="AmoebaDB:EIN_240130"/>
<evidence type="ECO:0000256" key="1">
    <source>
        <dbReference type="SAM" id="SignalP"/>
    </source>
</evidence>
<organism evidence="2 3">
    <name type="scientific">Entamoeba invadens IP1</name>
    <dbReference type="NCBI Taxonomy" id="370355"/>
    <lineage>
        <taxon>Eukaryota</taxon>
        <taxon>Amoebozoa</taxon>
        <taxon>Evosea</taxon>
        <taxon>Archamoebae</taxon>
        <taxon>Mastigamoebida</taxon>
        <taxon>Entamoebidae</taxon>
        <taxon>Entamoeba</taxon>
    </lineage>
</organism>
<protein>
    <recommendedName>
        <fullName evidence="4">EF-hand domain-containing protein</fullName>
    </recommendedName>
</protein>